<evidence type="ECO:0000313" key="2">
    <source>
        <dbReference type="Proteomes" id="UP000023152"/>
    </source>
</evidence>
<comment type="caution">
    <text evidence="1">The sequence shown here is derived from an EMBL/GenBank/DDBJ whole genome shotgun (WGS) entry which is preliminary data.</text>
</comment>
<evidence type="ECO:0000313" key="1">
    <source>
        <dbReference type="EMBL" id="ETO21531.1"/>
    </source>
</evidence>
<dbReference type="EMBL" id="ASPP01011532">
    <property type="protein sequence ID" value="ETO21531.1"/>
    <property type="molecule type" value="Genomic_DNA"/>
</dbReference>
<name>X6N680_RETFI</name>
<gene>
    <name evidence="1" type="ORF">RFI_15672</name>
</gene>
<sequence>ICTLCIIHISFLNHIISSSSSSSSSPSSLSSLSSQWNHNYLEPRLLSICRQLFLADLRNPNAGAFDFNLAQCDTLFLEKSKVDATLDSEHNNTYKTPLLIPLFSPTLQCPDPSIRDTLKLGALVALKGAVVTYKEMDVRKESDIRHNQHNQDHAFHIPNIPMDAGSVLLFDAQRIEQILYWKIDKRDNVFVANVYTQK</sequence>
<keyword evidence="2" id="KW-1185">Reference proteome</keyword>
<protein>
    <submittedName>
        <fullName evidence="1">Uncharacterized protein</fullName>
    </submittedName>
</protein>
<reference evidence="1 2" key="1">
    <citation type="journal article" date="2013" name="Curr. Biol.">
        <title>The Genome of the Foraminiferan Reticulomyxa filosa.</title>
        <authorList>
            <person name="Glockner G."/>
            <person name="Hulsmann N."/>
            <person name="Schleicher M."/>
            <person name="Noegel A.A."/>
            <person name="Eichinger L."/>
            <person name="Gallinger C."/>
            <person name="Pawlowski J."/>
            <person name="Sierra R."/>
            <person name="Euteneuer U."/>
            <person name="Pillet L."/>
            <person name="Moustafa A."/>
            <person name="Platzer M."/>
            <person name="Groth M."/>
            <person name="Szafranski K."/>
            <person name="Schliwa M."/>
        </authorList>
    </citation>
    <scope>NUCLEOTIDE SEQUENCE [LARGE SCALE GENOMIC DNA]</scope>
</reference>
<dbReference type="AlphaFoldDB" id="X6N680"/>
<organism evidence="1 2">
    <name type="scientific">Reticulomyxa filosa</name>
    <dbReference type="NCBI Taxonomy" id="46433"/>
    <lineage>
        <taxon>Eukaryota</taxon>
        <taxon>Sar</taxon>
        <taxon>Rhizaria</taxon>
        <taxon>Retaria</taxon>
        <taxon>Foraminifera</taxon>
        <taxon>Monothalamids</taxon>
        <taxon>Reticulomyxidae</taxon>
        <taxon>Reticulomyxa</taxon>
    </lineage>
</organism>
<feature type="non-terminal residue" evidence="1">
    <location>
        <position position="1"/>
    </location>
</feature>
<dbReference type="Proteomes" id="UP000023152">
    <property type="component" value="Unassembled WGS sequence"/>
</dbReference>
<accession>X6N680</accession>
<proteinExistence type="predicted"/>